<gene>
    <name evidence="1" type="ORF">TBCH5v1_1793</name>
</gene>
<evidence type="ECO:0000313" key="1">
    <source>
        <dbReference type="EMBL" id="ALM75703.1"/>
    </source>
</evidence>
<dbReference type="Gene3D" id="3.40.50.11570">
    <property type="entry name" value="Protein of unknown function DUF257"/>
    <property type="match status" value="1"/>
</dbReference>
<dbReference type="GeneID" id="26137031"/>
<dbReference type="EMBL" id="CP013050">
    <property type="protein sequence ID" value="ALM75703.1"/>
    <property type="molecule type" value="Genomic_DNA"/>
</dbReference>
<dbReference type="InterPro" id="IPR005489">
    <property type="entry name" value="DUF257"/>
</dbReference>
<dbReference type="RefSeq" id="WP_056934261.1">
    <property type="nucleotide sequence ID" value="NZ_CP013050.1"/>
</dbReference>
<dbReference type="Pfam" id="PF03192">
    <property type="entry name" value="DUF257"/>
    <property type="match status" value="1"/>
</dbReference>
<proteinExistence type="predicted"/>
<accession>A0A0S1XD48</accession>
<name>A0A0S1XD48_THEBA</name>
<dbReference type="Proteomes" id="UP000066042">
    <property type="component" value="Chromosome"/>
</dbReference>
<dbReference type="STRING" id="55802.TBCH5v1_1793"/>
<protein>
    <submittedName>
        <fullName evidence="1">Uncharacterized protein</fullName>
    </submittedName>
</protein>
<reference evidence="1 2" key="1">
    <citation type="journal article" date="2016" name="Genome Announc.">
        <title>Complete genome sequence of the hyperthermophilic and piezophilic archaeon Thermococcus barophilus Ch5, capable of growth at the expense of hydrogenogenesis from carbon monoxide and formate.</title>
        <authorList>
            <person name="Oger P."/>
            <person name="Sokolova T.G."/>
            <person name="Kozhevnikova D.A."/>
            <person name="Taranov E.A."/>
            <person name="Vannier P."/>
            <person name="Lee H.S."/>
            <person name="Kwon K.K."/>
            <person name="Kang S.G."/>
            <person name="Lee J.H."/>
            <person name="Bonch-Osmolovskaya E.A."/>
            <person name="Lebedinsky A.V."/>
        </authorList>
    </citation>
    <scope>NUCLEOTIDE SEQUENCE [LARGE SCALE GENOMIC DNA]</scope>
    <source>
        <strain evidence="2">Ch5</strain>
    </source>
</reference>
<dbReference type="PATRIC" id="fig|55802.8.peg.1771"/>
<evidence type="ECO:0000313" key="2">
    <source>
        <dbReference type="Proteomes" id="UP000066042"/>
    </source>
</evidence>
<dbReference type="AlphaFoldDB" id="A0A0S1XD48"/>
<organism evidence="1 2">
    <name type="scientific">Thermococcus barophilus</name>
    <dbReference type="NCBI Taxonomy" id="55802"/>
    <lineage>
        <taxon>Archaea</taxon>
        <taxon>Methanobacteriati</taxon>
        <taxon>Methanobacteriota</taxon>
        <taxon>Thermococci</taxon>
        <taxon>Thermococcales</taxon>
        <taxon>Thermococcaceae</taxon>
        <taxon>Thermococcus</taxon>
    </lineage>
</organism>
<sequence length="211" mass="24436">MEIHSIGKFLKGHVRGGDVVLIEYPSAYPFEDLVWGEIIPEISHDNQIVVDDFFGIGDLSFRNYIRKISPKDYRRIIEITKHIKVIKIGPGRASYGSIVDEIPLTYEISEFMKNYYDAIRKALVDSIKPLYFLSFGLSEYFYFGKERAIQAILFSRSNLPVEDWTSIYLINKNLVEMPQLAILEDISAWIIDINQEEEYTVKIKKGNGEKK</sequence>